<dbReference type="SUPFAM" id="SSF57889">
    <property type="entry name" value="Cysteine-rich domain"/>
    <property type="match status" value="1"/>
</dbReference>
<dbReference type="EMBL" id="KZ308856">
    <property type="protein sequence ID" value="KAG8234903.1"/>
    <property type="molecule type" value="Genomic_DNA"/>
</dbReference>
<dbReference type="Pfam" id="PF00130">
    <property type="entry name" value="C1_1"/>
    <property type="match status" value="1"/>
</dbReference>
<dbReference type="PROSITE" id="PS50219">
    <property type="entry name" value="CNH"/>
    <property type="match status" value="1"/>
</dbReference>
<evidence type="ECO:0000259" key="9">
    <source>
        <dbReference type="PROSITE" id="PS50003"/>
    </source>
</evidence>
<evidence type="ECO:0008006" key="15">
    <source>
        <dbReference type="Google" id="ProtNLM"/>
    </source>
</evidence>
<feature type="compositionally biased region" description="Basic and acidic residues" evidence="8">
    <location>
        <begin position="575"/>
        <end position="587"/>
    </location>
</feature>
<comment type="caution">
    <text evidence="13">The sequence shown here is derived from an EMBL/GenBank/DDBJ whole genome shotgun (WGS) entry which is preliminary data.</text>
</comment>
<feature type="compositionally biased region" description="Basic residues" evidence="8">
    <location>
        <begin position="635"/>
        <end position="644"/>
    </location>
</feature>
<dbReference type="AlphaFoldDB" id="A0A8K0P7G5"/>
<sequence length="695" mass="77148">MAMLHHQQPKPKAHQFLVRTFSSPTKCSHCTSLMVGLTRQGVVCEVCGFACHIGCCEKVPPICPVPPDQTKRPLGIDPTRGIGTAYEGYVKVPKPGGVKKGWVRQFVVVCDFKLFLYDISPDRNALPSVHVSQVLDMRDEDFSVSSVRDSDVIHATKKDIPCIFRITTSLMDPPGMKNHTLMLADTESEKTKWVVALSELHRILKRNNLPNRTIFRAKELLDNTLAFIKNALSGAVIDNDRLVIGTEEGLFCLDLDRSEMARVGEGKKVHQLEYVVEEQLLVVVSGKQRHVRLVPVRALDGDEVEWIKVAETKGTVTFAVGHLSEPPPSNSLTSSAPPPPSTSPAPTKMSSPYCLCVAIKRQNASQVIIYEITRTKARHKRIREIPLPVQAQTLSVLSEGRLCIGYQSGFTIYNIIGDQQPIVLIHPDNQLLGFLSYSATDALRAIELPHGEFLLVFQTLGVYVDSQGRKSRDREIMYPAVPQAVSCCDGHLMVFSETHVDVFEVATGEWVQTLNIKRTKPLNNTGTLGICLVDELPHIVYLCNIHQRELISVCLTDSTGRSVPRPRRRFSLRGEGSRAARATDRRSKMISAPTNFNHISHMGPGDGIKMQQLLDLPTTLETADQQQLQQSSLHVGHHHHHHHSGSNLLQGMQPQPQHHMHQSQIASSTSSSQQRVCLMTVLDTVCLLSNSSGLF</sequence>
<dbReference type="Pfam" id="PF25346">
    <property type="entry name" value="PH_MRCK"/>
    <property type="match status" value="1"/>
</dbReference>
<evidence type="ECO:0000256" key="6">
    <source>
        <dbReference type="ARBA" id="ARBA00047899"/>
    </source>
</evidence>
<evidence type="ECO:0000256" key="2">
    <source>
        <dbReference type="ARBA" id="ARBA00022553"/>
    </source>
</evidence>
<evidence type="ECO:0000259" key="12">
    <source>
        <dbReference type="PROSITE" id="PS50219"/>
    </source>
</evidence>
<dbReference type="CDD" id="cd00132">
    <property type="entry name" value="CRIB"/>
    <property type="match status" value="1"/>
</dbReference>
<keyword evidence="2" id="KW-0597">Phosphoprotein</keyword>
<dbReference type="PROSITE" id="PS50108">
    <property type="entry name" value="CRIB"/>
    <property type="match status" value="1"/>
</dbReference>
<comment type="catalytic activity">
    <reaction evidence="7">
        <text>L-seryl-[protein] + ATP = O-phospho-L-seryl-[protein] + ADP + H(+)</text>
        <dbReference type="Rhea" id="RHEA:17989"/>
        <dbReference type="Rhea" id="RHEA-COMP:9863"/>
        <dbReference type="Rhea" id="RHEA-COMP:11604"/>
        <dbReference type="ChEBI" id="CHEBI:15378"/>
        <dbReference type="ChEBI" id="CHEBI:29999"/>
        <dbReference type="ChEBI" id="CHEBI:30616"/>
        <dbReference type="ChEBI" id="CHEBI:83421"/>
        <dbReference type="ChEBI" id="CHEBI:456216"/>
        <dbReference type="EC" id="2.7.11.1"/>
    </reaction>
</comment>
<dbReference type="Proteomes" id="UP000792457">
    <property type="component" value="Unassembled WGS sequence"/>
</dbReference>
<evidence type="ECO:0000259" key="11">
    <source>
        <dbReference type="PROSITE" id="PS50108"/>
    </source>
</evidence>
<evidence type="ECO:0000313" key="13">
    <source>
        <dbReference type="EMBL" id="KAG8234903.1"/>
    </source>
</evidence>
<dbReference type="InterPro" id="IPR050839">
    <property type="entry name" value="Rho-assoc_Ser/Thr_Kinase"/>
</dbReference>
<dbReference type="InterPro" id="IPR001849">
    <property type="entry name" value="PH_domain"/>
</dbReference>
<dbReference type="PANTHER" id="PTHR22988">
    <property type="entry name" value="MYOTONIC DYSTROPHY S/T KINASE-RELATED"/>
    <property type="match status" value="1"/>
</dbReference>
<organism evidence="13 14">
    <name type="scientific">Ladona fulva</name>
    <name type="common">Scarce chaser dragonfly</name>
    <name type="synonym">Libellula fulva</name>
    <dbReference type="NCBI Taxonomy" id="123851"/>
    <lineage>
        <taxon>Eukaryota</taxon>
        <taxon>Metazoa</taxon>
        <taxon>Ecdysozoa</taxon>
        <taxon>Arthropoda</taxon>
        <taxon>Hexapoda</taxon>
        <taxon>Insecta</taxon>
        <taxon>Pterygota</taxon>
        <taxon>Palaeoptera</taxon>
        <taxon>Odonata</taxon>
        <taxon>Epiprocta</taxon>
        <taxon>Anisoptera</taxon>
        <taxon>Libelluloidea</taxon>
        <taxon>Libellulidae</taxon>
        <taxon>Ladona</taxon>
    </lineage>
</organism>
<dbReference type="PROSITE" id="PS50003">
    <property type="entry name" value="PH_DOMAIN"/>
    <property type="match status" value="1"/>
</dbReference>
<feature type="region of interest" description="Disordered" evidence="8">
    <location>
        <begin position="621"/>
        <end position="668"/>
    </location>
</feature>
<evidence type="ECO:0000256" key="1">
    <source>
        <dbReference type="ARBA" id="ARBA00001946"/>
    </source>
</evidence>
<evidence type="ECO:0000256" key="3">
    <source>
        <dbReference type="ARBA" id="ARBA00022723"/>
    </source>
</evidence>
<feature type="compositionally biased region" description="Low complexity" evidence="8">
    <location>
        <begin position="645"/>
        <end position="668"/>
    </location>
</feature>
<dbReference type="InterPro" id="IPR057529">
    <property type="entry name" value="MRCK/ROCK_PH"/>
</dbReference>
<dbReference type="InterPro" id="IPR046349">
    <property type="entry name" value="C1-like_sf"/>
</dbReference>
<dbReference type="SMART" id="SM00036">
    <property type="entry name" value="CNH"/>
    <property type="match status" value="1"/>
</dbReference>
<dbReference type="OrthoDB" id="6764942at2759"/>
<comment type="catalytic activity">
    <reaction evidence="6">
        <text>L-threonyl-[protein] + ATP = O-phospho-L-threonyl-[protein] + ADP + H(+)</text>
        <dbReference type="Rhea" id="RHEA:46608"/>
        <dbReference type="Rhea" id="RHEA-COMP:11060"/>
        <dbReference type="Rhea" id="RHEA-COMP:11605"/>
        <dbReference type="ChEBI" id="CHEBI:15378"/>
        <dbReference type="ChEBI" id="CHEBI:30013"/>
        <dbReference type="ChEBI" id="CHEBI:30616"/>
        <dbReference type="ChEBI" id="CHEBI:61977"/>
        <dbReference type="ChEBI" id="CHEBI:456216"/>
        <dbReference type="EC" id="2.7.11.1"/>
    </reaction>
</comment>
<evidence type="ECO:0000256" key="4">
    <source>
        <dbReference type="ARBA" id="ARBA00022833"/>
    </source>
</evidence>
<feature type="domain" description="CNH" evidence="12">
    <location>
        <begin position="228"/>
        <end position="529"/>
    </location>
</feature>
<evidence type="ECO:0000259" key="10">
    <source>
        <dbReference type="PROSITE" id="PS50081"/>
    </source>
</evidence>
<name>A0A8K0P7G5_LADFU</name>
<dbReference type="GO" id="GO:0004674">
    <property type="term" value="F:protein serine/threonine kinase activity"/>
    <property type="evidence" value="ECO:0007669"/>
    <property type="project" value="UniProtKB-EC"/>
</dbReference>
<evidence type="ECO:0000256" key="5">
    <source>
        <dbReference type="ARBA" id="ARBA00022842"/>
    </source>
</evidence>
<dbReference type="InterPro" id="IPR011993">
    <property type="entry name" value="PH-like_dom_sf"/>
</dbReference>
<dbReference type="InterPro" id="IPR001180">
    <property type="entry name" value="CNH_dom"/>
</dbReference>
<dbReference type="InterPro" id="IPR000095">
    <property type="entry name" value="CRIB_dom"/>
</dbReference>
<dbReference type="SMART" id="SM00233">
    <property type="entry name" value="PH"/>
    <property type="match status" value="1"/>
</dbReference>
<evidence type="ECO:0000313" key="14">
    <source>
        <dbReference type="Proteomes" id="UP000792457"/>
    </source>
</evidence>
<feature type="compositionally biased region" description="Low complexity" evidence="8">
    <location>
        <begin position="625"/>
        <end position="634"/>
    </location>
</feature>
<feature type="domain" description="Phorbol-ester/DAG-type" evidence="10">
    <location>
        <begin position="13"/>
        <end position="63"/>
    </location>
</feature>
<dbReference type="FunFam" id="3.30.60.20:FF:000005">
    <property type="entry name" value="Non-specific serine/threonine protein kinase"/>
    <property type="match status" value="1"/>
</dbReference>
<reference evidence="13" key="1">
    <citation type="submission" date="2013-04" db="EMBL/GenBank/DDBJ databases">
        <authorList>
            <person name="Qu J."/>
            <person name="Murali S.C."/>
            <person name="Bandaranaike D."/>
            <person name="Bellair M."/>
            <person name="Blankenburg K."/>
            <person name="Chao H."/>
            <person name="Dinh H."/>
            <person name="Doddapaneni H."/>
            <person name="Downs B."/>
            <person name="Dugan-Rocha S."/>
            <person name="Elkadiri S."/>
            <person name="Gnanaolivu R.D."/>
            <person name="Hernandez B."/>
            <person name="Javaid M."/>
            <person name="Jayaseelan J.C."/>
            <person name="Lee S."/>
            <person name="Li M."/>
            <person name="Ming W."/>
            <person name="Munidasa M."/>
            <person name="Muniz J."/>
            <person name="Nguyen L."/>
            <person name="Ongeri F."/>
            <person name="Osuji N."/>
            <person name="Pu L.-L."/>
            <person name="Puazo M."/>
            <person name="Qu C."/>
            <person name="Quiroz J."/>
            <person name="Raj R."/>
            <person name="Weissenberger G."/>
            <person name="Xin Y."/>
            <person name="Zou X."/>
            <person name="Han Y."/>
            <person name="Richards S."/>
            <person name="Worley K."/>
            <person name="Muzny D."/>
            <person name="Gibbs R."/>
        </authorList>
    </citation>
    <scope>NUCLEOTIDE SEQUENCE</scope>
    <source>
        <strain evidence="13">Sampled in the wild</strain>
    </source>
</reference>
<feature type="region of interest" description="Disordered" evidence="8">
    <location>
        <begin position="320"/>
        <end position="347"/>
    </location>
</feature>
<dbReference type="SUPFAM" id="SSF50729">
    <property type="entry name" value="PH domain-like"/>
    <property type="match status" value="1"/>
</dbReference>
<accession>A0A8K0P7G5</accession>
<dbReference type="Pfam" id="PF00780">
    <property type="entry name" value="CNH"/>
    <property type="match status" value="1"/>
</dbReference>
<comment type="cofactor">
    <cofactor evidence="1">
        <name>Mg(2+)</name>
        <dbReference type="ChEBI" id="CHEBI:18420"/>
    </cofactor>
</comment>
<dbReference type="GO" id="GO:0046872">
    <property type="term" value="F:metal ion binding"/>
    <property type="evidence" value="ECO:0007669"/>
    <property type="project" value="UniProtKB-KW"/>
</dbReference>
<dbReference type="PROSITE" id="PS00479">
    <property type="entry name" value="ZF_DAG_PE_1"/>
    <property type="match status" value="1"/>
</dbReference>
<dbReference type="PRINTS" id="PR00008">
    <property type="entry name" value="DAGPEDOMAIN"/>
</dbReference>
<keyword evidence="5" id="KW-0460">Magnesium</keyword>
<dbReference type="FunFam" id="2.30.29.30:FF:000032">
    <property type="entry name" value="Non-specific serine/threonine protein kinase"/>
    <property type="match status" value="1"/>
</dbReference>
<dbReference type="GO" id="GO:0005856">
    <property type="term" value="C:cytoskeleton"/>
    <property type="evidence" value="ECO:0007669"/>
    <property type="project" value="TreeGrafter"/>
</dbReference>
<dbReference type="Gene3D" id="3.30.60.20">
    <property type="match status" value="1"/>
</dbReference>
<keyword evidence="3" id="KW-0479">Metal-binding</keyword>
<dbReference type="PANTHER" id="PTHR22988:SF66">
    <property type="entry name" value="SERINE_THREONINE-PROTEIN KINASE GENGHIS KHAN"/>
    <property type="match status" value="1"/>
</dbReference>
<dbReference type="InterPro" id="IPR002219">
    <property type="entry name" value="PKC_DAG/PE"/>
</dbReference>
<feature type="domain" description="PH" evidence="9">
    <location>
        <begin position="83"/>
        <end position="202"/>
    </location>
</feature>
<dbReference type="GO" id="GO:0031032">
    <property type="term" value="P:actomyosin structure organization"/>
    <property type="evidence" value="ECO:0007669"/>
    <property type="project" value="TreeGrafter"/>
</dbReference>
<dbReference type="PROSITE" id="PS50081">
    <property type="entry name" value="ZF_DAG_PE_2"/>
    <property type="match status" value="1"/>
</dbReference>
<dbReference type="SMART" id="SM00109">
    <property type="entry name" value="C1"/>
    <property type="match status" value="1"/>
</dbReference>
<keyword evidence="4" id="KW-0862">Zinc</keyword>
<evidence type="ECO:0000256" key="8">
    <source>
        <dbReference type="SAM" id="MobiDB-lite"/>
    </source>
</evidence>
<dbReference type="CDD" id="cd01243">
    <property type="entry name" value="PH_MRCK"/>
    <property type="match status" value="1"/>
</dbReference>
<feature type="domain" description="CRIB" evidence="11">
    <location>
        <begin position="590"/>
        <end position="603"/>
    </location>
</feature>
<reference evidence="13" key="2">
    <citation type="submission" date="2017-10" db="EMBL/GenBank/DDBJ databases">
        <title>Ladona fulva Genome sequencing and assembly.</title>
        <authorList>
            <person name="Murali S."/>
            <person name="Richards S."/>
            <person name="Bandaranaike D."/>
            <person name="Bellair M."/>
            <person name="Blankenburg K."/>
            <person name="Chao H."/>
            <person name="Dinh H."/>
            <person name="Doddapaneni H."/>
            <person name="Dugan-Rocha S."/>
            <person name="Elkadiri S."/>
            <person name="Gnanaolivu R."/>
            <person name="Hernandez B."/>
            <person name="Skinner E."/>
            <person name="Javaid M."/>
            <person name="Lee S."/>
            <person name="Li M."/>
            <person name="Ming W."/>
            <person name="Munidasa M."/>
            <person name="Muniz J."/>
            <person name="Nguyen L."/>
            <person name="Hughes D."/>
            <person name="Osuji N."/>
            <person name="Pu L.-L."/>
            <person name="Puazo M."/>
            <person name="Qu C."/>
            <person name="Quiroz J."/>
            <person name="Raj R."/>
            <person name="Weissenberger G."/>
            <person name="Xin Y."/>
            <person name="Zou X."/>
            <person name="Han Y."/>
            <person name="Worley K."/>
            <person name="Muzny D."/>
            <person name="Gibbs R."/>
        </authorList>
    </citation>
    <scope>NUCLEOTIDE SEQUENCE</scope>
    <source>
        <strain evidence="13">Sampled in the wild</strain>
    </source>
</reference>
<dbReference type="SMART" id="SM00285">
    <property type="entry name" value="PBD"/>
    <property type="match status" value="1"/>
</dbReference>
<proteinExistence type="predicted"/>
<evidence type="ECO:0000256" key="7">
    <source>
        <dbReference type="ARBA" id="ARBA00048679"/>
    </source>
</evidence>
<dbReference type="Gene3D" id="2.30.29.30">
    <property type="entry name" value="Pleckstrin-homology domain (PH domain)/Phosphotyrosine-binding domain (PTB)"/>
    <property type="match status" value="1"/>
</dbReference>
<dbReference type="GO" id="GO:0005737">
    <property type="term" value="C:cytoplasm"/>
    <property type="evidence" value="ECO:0007669"/>
    <property type="project" value="TreeGrafter"/>
</dbReference>
<protein>
    <recommendedName>
        <fullName evidence="15">Non-specific serine/threonine protein kinase</fullName>
    </recommendedName>
</protein>
<dbReference type="InterPro" id="IPR020454">
    <property type="entry name" value="DAG/PE-bd"/>
</dbReference>
<keyword evidence="14" id="KW-1185">Reference proteome</keyword>
<gene>
    <name evidence="13" type="ORF">J437_LFUL015604</name>
</gene>
<feature type="region of interest" description="Disordered" evidence="8">
    <location>
        <begin position="565"/>
        <end position="604"/>
    </location>
</feature>